<comment type="catalytic activity">
    <reaction evidence="10">
        <text>ATP + H2O = ADP + phosphate + H(+)</text>
        <dbReference type="Rhea" id="RHEA:13065"/>
        <dbReference type="ChEBI" id="CHEBI:15377"/>
        <dbReference type="ChEBI" id="CHEBI:15378"/>
        <dbReference type="ChEBI" id="CHEBI:30616"/>
        <dbReference type="ChEBI" id="CHEBI:43474"/>
        <dbReference type="ChEBI" id="CHEBI:456216"/>
        <dbReference type="EC" id="3.6.4.13"/>
    </reaction>
</comment>
<gene>
    <name evidence="14" type="ORF">SPRG_12931</name>
</gene>
<evidence type="ECO:0000256" key="1">
    <source>
        <dbReference type="ARBA" id="ARBA00004123"/>
    </source>
</evidence>
<keyword evidence="8" id="KW-0508">mRNA splicing</keyword>
<feature type="domain" description="Helicase ATP-binding" evidence="12">
    <location>
        <begin position="301"/>
        <end position="464"/>
    </location>
</feature>
<proteinExistence type="predicted"/>
<keyword evidence="6" id="KW-0347">Helicase</keyword>
<keyword evidence="3" id="KW-0507">mRNA processing</keyword>
<dbReference type="GO" id="GO:0006397">
    <property type="term" value="P:mRNA processing"/>
    <property type="evidence" value="ECO:0007669"/>
    <property type="project" value="UniProtKB-KW"/>
</dbReference>
<evidence type="ECO:0000256" key="7">
    <source>
        <dbReference type="ARBA" id="ARBA00022840"/>
    </source>
</evidence>
<dbReference type="InterPro" id="IPR007502">
    <property type="entry name" value="Helicase-assoc_dom"/>
</dbReference>
<dbReference type="InterPro" id="IPR002464">
    <property type="entry name" value="DNA/RNA_helicase_DEAH_CS"/>
</dbReference>
<evidence type="ECO:0000256" key="6">
    <source>
        <dbReference type="ARBA" id="ARBA00022806"/>
    </source>
</evidence>
<keyword evidence="7" id="KW-0067">ATP-binding</keyword>
<evidence type="ECO:0000259" key="13">
    <source>
        <dbReference type="PROSITE" id="PS51194"/>
    </source>
</evidence>
<dbReference type="Pfam" id="PF00271">
    <property type="entry name" value="Helicase_C"/>
    <property type="match status" value="1"/>
</dbReference>
<dbReference type="InterPro" id="IPR011545">
    <property type="entry name" value="DEAD/DEAH_box_helicase_dom"/>
</dbReference>
<dbReference type="InterPro" id="IPR011709">
    <property type="entry name" value="DEAD-box_helicase_OB_fold"/>
</dbReference>
<evidence type="ECO:0000256" key="5">
    <source>
        <dbReference type="ARBA" id="ARBA00022801"/>
    </source>
</evidence>
<dbReference type="RefSeq" id="XP_012208149.1">
    <property type="nucleotide sequence ID" value="XM_012352759.1"/>
</dbReference>
<dbReference type="InterPro" id="IPR014001">
    <property type="entry name" value="Helicase_ATP-bd"/>
</dbReference>
<accession>A0A067BWE5</accession>
<dbReference type="FunFam" id="3.40.50.300:FF:000007">
    <property type="entry name" value="Pre-mRNA-splicing factor ATP-dependent RNA helicase"/>
    <property type="match status" value="1"/>
</dbReference>
<dbReference type="KEGG" id="spar:SPRG_12931"/>
<dbReference type="Gene3D" id="3.40.50.300">
    <property type="entry name" value="P-loop containing nucleotide triphosphate hydrolases"/>
    <property type="match status" value="2"/>
</dbReference>
<dbReference type="VEuPathDB" id="FungiDB:SPRG_12931"/>
<dbReference type="AlphaFoldDB" id="A0A067BWE5"/>
<dbReference type="EMBL" id="KK583294">
    <property type="protein sequence ID" value="KDO21150.1"/>
    <property type="molecule type" value="Genomic_DNA"/>
</dbReference>
<name>A0A067BWE5_SAPPC</name>
<dbReference type="FunFam" id="3.40.50.300:FF:000726">
    <property type="entry name" value="Pre-mRNA-splicing factor ATP-dependent RNA helicase"/>
    <property type="match status" value="1"/>
</dbReference>
<feature type="compositionally biased region" description="Low complexity" evidence="11">
    <location>
        <begin position="34"/>
        <end position="43"/>
    </location>
</feature>
<dbReference type="SUPFAM" id="SSF52540">
    <property type="entry name" value="P-loop containing nucleoside triphosphate hydrolases"/>
    <property type="match status" value="1"/>
</dbReference>
<dbReference type="InterPro" id="IPR027417">
    <property type="entry name" value="P-loop_NTPase"/>
</dbReference>
<evidence type="ECO:0000256" key="2">
    <source>
        <dbReference type="ARBA" id="ARBA00012552"/>
    </source>
</evidence>
<dbReference type="GO" id="GO:0071013">
    <property type="term" value="C:catalytic step 2 spliceosome"/>
    <property type="evidence" value="ECO:0007669"/>
    <property type="project" value="TreeGrafter"/>
</dbReference>
<dbReference type="PANTHER" id="PTHR18934:SF83">
    <property type="entry name" value="PRE-MRNA-SPLICING FACTOR ATP-DEPENDENT RNA HELICASE DHX16"/>
    <property type="match status" value="1"/>
</dbReference>
<dbReference type="GO" id="GO:0016787">
    <property type="term" value="F:hydrolase activity"/>
    <property type="evidence" value="ECO:0007669"/>
    <property type="project" value="UniProtKB-KW"/>
</dbReference>
<dbReference type="Pfam" id="PF00270">
    <property type="entry name" value="DEAD"/>
    <property type="match status" value="1"/>
</dbReference>
<dbReference type="GO" id="GO:0008380">
    <property type="term" value="P:RNA splicing"/>
    <property type="evidence" value="ECO:0007669"/>
    <property type="project" value="UniProtKB-KW"/>
</dbReference>
<feature type="compositionally biased region" description="Basic residues" evidence="11">
    <location>
        <begin position="1"/>
        <end position="12"/>
    </location>
</feature>
<dbReference type="Proteomes" id="UP000030745">
    <property type="component" value="Unassembled WGS sequence"/>
</dbReference>
<organism evidence="14 15">
    <name type="scientific">Saprolegnia parasitica (strain CBS 223.65)</name>
    <dbReference type="NCBI Taxonomy" id="695850"/>
    <lineage>
        <taxon>Eukaryota</taxon>
        <taxon>Sar</taxon>
        <taxon>Stramenopiles</taxon>
        <taxon>Oomycota</taxon>
        <taxon>Saprolegniomycetes</taxon>
        <taxon>Saprolegniales</taxon>
        <taxon>Saprolegniaceae</taxon>
        <taxon>Saprolegnia</taxon>
    </lineage>
</organism>
<dbReference type="EC" id="3.6.4.13" evidence="2"/>
<dbReference type="SMART" id="SM00487">
    <property type="entry name" value="DEXDc"/>
    <property type="match status" value="1"/>
</dbReference>
<evidence type="ECO:0000256" key="3">
    <source>
        <dbReference type="ARBA" id="ARBA00022664"/>
    </source>
</evidence>
<dbReference type="Pfam" id="PF04408">
    <property type="entry name" value="WHD_HA2"/>
    <property type="match status" value="1"/>
</dbReference>
<dbReference type="GO" id="GO:0005524">
    <property type="term" value="F:ATP binding"/>
    <property type="evidence" value="ECO:0007669"/>
    <property type="project" value="UniProtKB-KW"/>
</dbReference>
<dbReference type="FunFam" id="1.20.120.1080:FF:000001">
    <property type="entry name" value="Pre-mRNA-splicing factor ATP-dependent RNA helicase"/>
    <property type="match status" value="1"/>
</dbReference>
<evidence type="ECO:0000256" key="10">
    <source>
        <dbReference type="ARBA" id="ARBA00047984"/>
    </source>
</evidence>
<evidence type="ECO:0000256" key="11">
    <source>
        <dbReference type="SAM" id="MobiDB-lite"/>
    </source>
</evidence>
<dbReference type="Pfam" id="PF07717">
    <property type="entry name" value="OB_NTP_bind"/>
    <property type="match status" value="1"/>
</dbReference>
<evidence type="ECO:0000313" key="15">
    <source>
        <dbReference type="Proteomes" id="UP000030745"/>
    </source>
</evidence>
<dbReference type="OrthoDB" id="10253254at2759"/>
<sequence>MSGKRKDRAQKRRRDDDDDDDETVEVGAALSAYQQRKQQQQRGDGSGDEGDELDEDQRERRAFEERMRLKDEERTRKRSGQKEESLDQAELRELATRGSVADKVRDAAIEARRAASRREFLRMRTEKMSKLVDYAVKDDALMFGDDVSKKELEKRTLQETILSIERAKARGDTIDAYQIPDASDQYDADGNRVKKTVEDFSIVERDDEGPVKTEQEIWEETQLKNARKDALYGAQDRKAEVVYELEMDDQIEFISQQMMAGHNVSTEDIKDARKRAEENQHMSMLEARKQLPIYAYREVLLEAVRDHQVIIMVGETGSGKTTQVPQYLHEVGYSEMGKIGCTQPRRVAAMSVAARVAHEMNVKLGNEVGYSIRFEDCTSEKTKVKYMTDGMLLREFLTEPDLKSYSCLIIDEAHERTLSTDILFGLIKDISRYREDLKIIIASATLDAEKFSEYFDNAPIVKIPGRMFPVDILYTRAPEADYLDAAIVTVLQIHITQPPGDILVFLTGQEEIETAEELLLFRTRGLGSRIRELLIRPIYATLPSERQAQVFETTPPNARKVVIGTNIAETSLTIPGICYVIDAGFCKQTNYNPQTGMESLLVTPISQAMANQRAGRAGRTQPGKCFRLYTAWSYQHELDETTIPEIQRTNLGTVVLLMKSLGINDLLHFDFMDPPPEKSLIRALEQLYALGALNDRGELTKLGRRMAEFPLDPMMSKALLASEKYGVSEEVMTVCAMLSVNNTIFYRPKDKAVHADNARLNFARGGGGDHICLLNVYNQWVETNYSTQWTYENFVVMRALKTARDIREQLAGLCDRVEIEKTSNPHNTEAVRKALCAGFFYNTAKLDNSGAYKTVKQKHSVHIHPSSCLVKLEEMPRWVVFHELAFTSKEYMRQVAPIKAEWLTEIAPHYYKTKDVEDSSSKKMPKLTGRA</sequence>
<comment type="subcellular location">
    <subcellularLocation>
        <location evidence="1">Nucleus</location>
    </subcellularLocation>
</comment>
<feature type="region of interest" description="Disordered" evidence="11">
    <location>
        <begin position="1"/>
        <end position="90"/>
    </location>
</feature>
<evidence type="ECO:0000256" key="9">
    <source>
        <dbReference type="ARBA" id="ARBA00023242"/>
    </source>
</evidence>
<evidence type="ECO:0000256" key="4">
    <source>
        <dbReference type="ARBA" id="ARBA00022741"/>
    </source>
</evidence>
<feature type="compositionally biased region" description="Acidic residues" evidence="11">
    <location>
        <begin position="46"/>
        <end position="56"/>
    </location>
</feature>
<keyword evidence="15" id="KW-1185">Reference proteome</keyword>
<dbReference type="SMART" id="SM00847">
    <property type="entry name" value="HA2"/>
    <property type="match status" value="1"/>
</dbReference>
<dbReference type="PANTHER" id="PTHR18934">
    <property type="entry name" value="ATP-DEPENDENT RNA HELICASE"/>
    <property type="match status" value="1"/>
</dbReference>
<reference evidence="14 15" key="1">
    <citation type="journal article" date="2013" name="PLoS Genet.">
        <title>Distinctive expansion of potential virulence genes in the genome of the oomycete fish pathogen Saprolegnia parasitica.</title>
        <authorList>
            <person name="Jiang R.H."/>
            <person name="de Bruijn I."/>
            <person name="Haas B.J."/>
            <person name="Belmonte R."/>
            <person name="Lobach L."/>
            <person name="Christie J."/>
            <person name="van den Ackerveken G."/>
            <person name="Bottin A."/>
            <person name="Bulone V."/>
            <person name="Diaz-Moreno S.M."/>
            <person name="Dumas B."/>
            <person name="Fan L."/>
            <person name="Gaulin E."/>
            <person name="Govers F."/>
            <person name="Grenville-Briggs L.J."/>
            <person name="Horner N.R."/>
            <person name="Levin J.Z."/>
            <person name="Mammella M."/>
            <person name="Meijer H.J."/>
            <person name="Morris P."/>
            <person name="Nusbaum C."/>
            <person name="Oome S."/>
            <person name="Phillips A.J."/>
            <person name="van Rooyen D."/>
            <person name="Rzeszutek E."/>
            <person name="Saraiva M."/>
            <person name="Secombes C.J."/>
            <person name="Seidl M.F."/>
            <person name="Snel B."/>
            <person name="Stassen J.H."/>
            <person name="Sykes S."/>
            <person name="Tripathy S."/>
            <person name="van den Berg H."/>
            <person name="Vega-Arreguin J.C."/>
            <person name="Wawra S."/>
            <person name="Young S.K."/>
            <person name="Zeng Q."/>
            <person name="Dieguez-Uribeondo J."/>
            <person name="Russ C."/>
            <person name="Tyler B.M."/>
            <person name="van West P."/>
        </authorList>
    </citation>
    <scope>NUCLEOTIDE SEQUENCE [LARGE SCALE GENOMIC DNA]</scope>
    <source>
        <strain evidence="14 15">CBS 223.65</strain>
    </source>
</reference>
<keyword evidence="9" id="KW-0539">Nucleus</keyword>
<evidence type="ECO:0000313" key="14">
    <source>
        <dbReference type="EMBL" id="KDO21150.1"/>
    </source>
</evidence>
<dbReference type="STRING" id="695850.A0A067BWE5"/>
<dbReference type="InterPro" id="IPR001650">
    <property type="entry name" value="Helicase_C-like"/>
</dbReference>
<feature type="compositionally biased region" description="Basic and acidic residues" evidence="11">
    <location>
        <begin position="57"/>
        <end position="90"/>
    </location>
</feature>
<dbReference type="GeneID" id="24134847"/>
<dbReference type="PROSITE" id="PS00690">
    <property type="entry name" value="DEAH_ATP_HELICASE"/>
    <property type="match status" value="1"/>
</dbReference>
<dbReference type="InterPro" id="IPR048333">
    <property type="entry name" value="HA2_WH"/>
</dbReference>
<dbReference type="GO" id="GO:0003723">
    <property type="term" value="F:RNA binding"/>
    <property type="evidence" value="ECO:0007669"/>
    <property type="project" value="TreeGrafter"/>
</dbReference>
<dbReference type="GO" id="GO:0071006">
    <property type="term" value="C:U2-type catalytic step 1 spliceosome"/>
    <property type="evidence" value="ECO:0007669"/>
    <property type="project" value="UniProtKB-ARBA"/>
</dbReference>
<dbReference type="PROSITE" id="PS51192">
    <property type="entry name" value="HELICASE_ATP_BIND_1"/>
    <property type="match status" value="1"/>
</dbReference>
<protein>
    <recommendedName>
        <fullName evidence="2">RNA helicase</fullName>
        <ecNumber evidence="2">3.6.4.13</ecNumber>
    </recommendedName>
</protein>
<keyword evidence="5" id="KW-0378">Hydrolase</keyword>
<dbReference type="SMART" id="SM00490">
    <property type="entry name" value="HELICc"/>
    <property type="match status" value="1"/>
</dbReference>
<dbReference type="PROSITE" id="PS51194">
    <property type="entry name" value="HELICASE_CTER"/>
    <property type="match status" value="1"/>
</dbReference>
<dbReference type="Pfam" id="PF21010">
    <property type="entry name" value="HA2_C"/>
    <property type="match status" value="1"/>
</dbReference>
<dbReference type="CDD" id="cd18791">
    <property type="entry name" value="SF2_C_RHA"/>
    <property type="match status" value="1"/>
</dbReference>
<keyword evidence="4" id="KW-0547">Nucleotide-binding</keyword>
<dbReference type="OMA" id="PLDPMMS"/>
<evidence type="ECO:0000259" key="12">
    <source>
        <dbReference type="PROSITE" id="PS51192"/>
    </source>
</evidence>
<evidence type="ECO:0000256" key="8">
    <source>
        <dbReference type="ARBA" id="ARBA00023187"/>
    </source>
</evidence>
<dbReference type="GO" id="GO:0003724">
    <property type="term" value="F:RNA helicase activity"/>
    <property type="evidence" value="ECO:0007669"/>
    <property type="project" value="UniProtKB-EC"/>
</dbReference>
<dbReference type="Gene3D" id="1.20.120.1080">
    <property type="match status" value="1"/>
</dbReference>
<feature type="domain" description="Helicase C-terminal" evidence="13">
    <location>
        <begin position="489"/>
        <end position="662"/>
    </location>
</feature>